<evidence type="ECO:0000256" key="7">
    <source>
        <dbReference type="SAM" id="SignalP"/>
    </source>
</evidence>
<comment type="caution">
    <text evidence="8">The sequence shown here is derived from an EMBL/GenBank/DDBJ whole genome shotgun (WGS) entry which is preliminary data.</text>
</comment>
<proteinExistence type="inferred from homology"/>
<dbReference type="AlphaFoldDB" id="A0A3A8ENV6"/>
<dbReference type="OrthoDB" id="9812878at2"/>
<keyword evidence="4" id="KW-0472">Membrane</keyword>
<dbReference type="Pfam" id="PF03180">
    <property type="entry name" value="Lipoprotein_9"/>
    <property type="match status" value="1"/>
</dbReference>
<dbReference type="PROSITE" id="PS51257">
    <property type="entry name" value="PROKAR_LIPOPROTEIN"/>
    <property type="match status" value="1"/>
</dbReference>
<evidence type="ECO:0000313" key="9">
    <source>
        <dbReference type="Proteomes" id="UP000269001"/>
    </source>
</evidence>
<sequence>MKKLFSVFLSIAVIVLAACSKQPEDNKASAPANALHKITLASSGSDTDIWRFIAQLPETKQAGIELDVKNFTDYVSMNTAVANKEIDVNAFQSYAYLVAFNAGNKSKIAPLATTYLEPMGIYSDKIKKIEDFTNGETIAVPNDPANEARALLLLQTAGLIKLKPEFDVAKGSPADIIENPKKLVIKEIPMATSVRVKSEVDAIVLGNVLAMEGGLNVLKDSIFHEPVDQSTKMNVNVLAVAEDRQNDPELLKLKDLYHSEPVKQFIQEKFQGTKVDVNEPISYLTGEKQ</sequence>
<protein>
    <submittedName>
        <fullName evidence="8">NLPA lipoprotein</fullName>
    </submittedName>
</protein>
<evidence type="ECO:0000256" key="2">
    <source>
        <dbReference type="ARBA" id="ARBA00008973"/>
    </source>
</evidence>
<keyword evidence="3 7" id="KW-0732">Signal</keyword>
<gene>
    <name evidence="8" type="ORF">D7V21_02840</name>
</gene>
<evidence type="ECO:0000256" key="6">
    <source>
        <dbReference type="ARBA" id="ARBA00023288"/>
    </source>
</evidence>
<dbReference type="RefSeq" id="WP_120369015.1">
    <property type="nucleotide sequence ID" value="NZ_LXGN01000034.1"/>
</dbReference>
<dbReference type="EMBL" id="RAXU01000002">
    <property type="protein sequence ID" value="RKG35819.1"/>
    <property type="molecule type" value="Genomic_DNA"/>
</dbReference>
<comment type="similarity">
    <text evidence="2">Belongs to the NlpA lipoprotein family.</text>
</comment>
<evidence type="ECO:0000256" key="4">
    <source>
        <dbReference type="ARBA" id="ARBA00023136"/>
    </source>
</evidence>
<evidence type="ECO:0000256" key="5">
    <source>
        <dbReference type="ARBA" id="ARBA00023139"/>
    </source>
</evidence>
<dbReference type="InterPro" id="IPR004872">
    <property type="entry name" value="Lipoprotein_NlpA"/>
</dbReference>
<name>A0A3A8ENV6_9GAMM</name>
<keyword evidence="9" id="KW-1185">Reference proteome</keyword>
<accession>A0A3A8ENV6</accession>
<reference evidence="8 9" key="1">
    <citation type="submission" date="2018-09" db="EMBL/GenBank/DDBJ databases">
        <title>The draft genome of Acinetobacter spp. strains.</title>
        <authorList>
            <person name="Qin J."/>
            <person name="Feng Y."/>
            <person name="Zong Z."/>
        </authorList>
    </citation>
    <scope>NUCLEOTIDE SEQUENCE [LARGE SCALE GENOMIC DNA]</scope>
    <source>
        <strain evidence="8 9">WCHAc060096</strain>
    </source>
</reference>
<dbReference type="GO" id="GO:0016020">
    <property type="term" value="C:membrane"/>
    <property type="evidence" value="ECO:0007669"/>
    <property type="project" value="UniProtKB-SubCell"/>
</dbReference>
<evidence type="ECO:0000256" key="3">
    <source>
        <dbReference type="ARBA" id="ARBA00022729"/>
    </source>
</evidence>
<evidence type="ECO:0000313" key="8">
    <source>
        <dbReference type="EMBL" id="RKG35819.1"/>
    </source>
</evidence>
<dbReference type="PANTHER" id="PTHR30429:SF3">
    <property type="entry name" value="LIPOPROTEIN"/>
    <property type="match status" value="1"/>
</dbReference>
<feature type="chain" id="PRO_5017412793" evidence="7">
    <location>
        <begin position="18"/>
        <end position="289"/>
    </location>
</feature>
<comment type="subcellular location">
    <subcellularLocation>
        <location evidence="1">Membrane</location>
        <topology evidence="1">Lipid-anchor</topology>
    </subcellularLocation>
</comment>
<dbReference type="SUPFAM" id="SSF53850">
    <property type="entry name" value="Periplasmic binding protein-like II"/>
    <property type="match status" value="1"/>
</dbReference>
<organism evidence="8 9">
    <name type="scientific">Acinetobacter guerrae</name>
    <dbReference type="NCBI Taxonomy" id="1843371"/>
    <lineage>
        <taxon>Bacteria</taxon>
        <taxon>Pseudomonadati</taxon>
        <taxon>Pseudomonadota</taxon>
        <taxon>Gammaproteobacteria</taxon>
        <taxon>Moraxellales</taxon>
        <taxon>Moraxellaceae</taxon>
        <taxon>Acinetobacter</taxon>
    </lineage>
</organism>
<dbReference type="Gene3D" id="3.40.190.10">
    <property type="entry name" value="Periplasmic binding protein-like II"/>
    <property type="match status" value="2"/>
</dbReference>
<evidence type="ECO:0000256" key="1">
    <source>
        <dbReference type="ARBA" id="ARBA00004635"/>
    </source>
</evidence>
<dbReference type="Proteomes" id="UP000269001">
    <property type="component" value="Unassembled WGS sequence"/>
</dbReference>
<dbReference type="PANTHER" id="PTHR30429">
    <property type="entry name" value="D-METHIONINE-BINDING LIPOPROTEIN METQ"/>
    <property type="match status" value="1"/>
</dbReference>
<keyword evidence="6 8" id="KW-0449">Lipoprotein</keyword>
<feature type="signal peptide" evidence="7">
    <location>
        <begin position="1"/>
        <end position="17"/>
    </location>
</feature>
<keyword evidence="5" id="KW-0564">Palmitate</keyword>